<dbReference type="Pfam" id="PF13957">
    <property type="entry name" value="YafO_toxin"/>
    <property type="match status" value="1"/>
</dbReference>
<evidence type="ECO:0000313" key="1">
    <source>
        <dbReference type="EMBL" id="CAH6668380.1"/>
    </source>
</evidence>
<evidence type="ECO:0000313" key="2">
    <source>
        <dbReference type="Proteomes" id="UP001152651"/>
    </source>
</evidence>
<gene>
    <name evidence="1" type="ORF">FBBNIHIM_25905</name>
</gene>
<dbReference type="RefSeq" id="WP_072775495.1">
    <property type="nucleotide sequence ID" value="NZ_CALSBS010000058.1"/>
</dbReference>
<proteinExistence type="predicted"/>
<sequence>MPPHLPRIIVHIHDDLSRLPGVESVAREFETYKSYAFQIATDSECDVSNFLPTLDEEDQKAFRPDHPFFGRDRLFYGQRIRAANDPVFHVHLHHQETIKSWYDFDKADVFVSQWDCVSDAALVYAYLKTESDDYHFLLLEIVAPGAHDLYQTEGKIAEWRHKTRNFRYSSQNPSLRT</sequence>
<comment type="caution">
    <text evidence="1">The sequence shown here is derived from an EMBL/GenBank/DDBJ whole genome shotgun (WGS) entry which is preliminary data.</text>
</comment>
<dbReference type="Proteomes" id="UP001152651">
    <property type="component" value="Unassembled WGS sequence"/>
</dbReference>
<keyword evidence="2" id="KW-1185">Reference proteome</keyword>
<dbReference type="InterPro" id="IPR020353">
    <property type="entry name" value="Toxin_YafO"/>
</dbReference>
<accession>A0ABM9FGW7</accession>
<name>A0ABM9FGW7_9ENTR</name>
<protein>
    <submittedName>
        <fullName evidence="1">Toxin YafO, type II toxin-antitoxin system</fullName>
    </submittedName>
</protein>
<organism evidence="1 2">
    <name type="scientific">Pseudocitrobacter vendiensis</name>
    <dbReference type="NCBI Taxonomy" id="2488306"/>
    <lineage>
        <taxon>Bacteria</taxon>
        <taxon>Pseudomonadati</taxon>
        <taxon>Pseudomonadota</taxon>
        <taxon>Gammaproteobacteria</taxon>
        <taxon>Enterobacterales</taxon>
        <taxon>Enterobacteriaceae</taxon>
        <taxon>Pseudocitrobacter</taxon>
    </lineage>
</organism>
<dbReference type="EMBL" id="CALSBS010000058">
    <property type="protein sequence ID" value="CAH6668380.1"/>
    <property type="molecule type" value="Genomic_DNA"/>
</dbReference>
<reference evidence="1" key="1">
    <citation type="submission" date="2022-05" db="EMBL/GenBank/DDBJ databases">
        <authorList>
            <person name="Blom J."/>
        </authorList>
    </citation>
    <scope>NUCLEOTIDE SEQUENCE</scope>
    <source>
        <strain evidence="1">Type strain: CPO20170097</strain>
    </source>
</reference>